<comment type="caution">
    <text evidence="1">The sequence shown here is derived from an EMBL/GenBank/DDBJ whole genome shotgun (WGS) entry which is preliminary data.</text>
</comment>
<evidence type="ECO:0000313" key="1">
    <source>
        <dbReference type="EMBL" id="KAJ8678099.1"/>
    </source>
</evidence>
<sequence>METYWLKRRGVERFSVFKKLDKTNNEQESMHKVYNFLFKHRQPLPWQFIDEDGEKVDDAEDCEDCEDDRDERAEDLEAETGFLFDRDSEVESEDQSNTNQKDGTDEESVIGVVTGLRIEIGDIEDLFDSDLPLEDSPEGNDDEQQEITAGPWRVSSEELSAENDESTEVVKHLRYYEKKSVIQHNSSTSCQDISSEECPNRRDLESLIPLEILERNEEMTQNSHKKTTSKKQKRKVVVITGDSDDLLIKDLPSKRKRKSVMDGKFRDYAS</sequence>
<evidence type="ECO:0000313" key="2">
    <source>
        <dbReference type="Proteomes" id="UP001239111"/>
    </source>
</evidence>
<proteinExistence type="predicted"/>
<reference evidence="1" key="1">
    <citation type="submission" date="2023-04" db="EMBL/GenBank/DDBJ databases">
        <title>A chromosome-level genome assembly of the parasitoid wasp Eretmocerus hayati.</title>
        <authorList>
            <person name="Zhong Y."/>
            <person name="Liu S."/>
            <person name="Liu Y."/>
        </authorList>
    </citation>
    <scope>NUCLEOTIDE SEQUENCE</scope>
    <source>
        <strain evidence="1">ZJU_SS_LIU_2023</strain>
    </source>
</reference>
<dbReference type="EMBL" id="CM056742">
    <property type="protein sequence ID" value="KAJ8678099.1"/>
    <property type="molecule type" value="Genomic_DNA"/>
</dbReference>
<dbReference type="Proteomes" id="UP001239111">
    <property type="component" value="Chromosome 2"/>
</dbReference>
<keyword evidence="2" id="KW-1185">Reference proteome</keyword>
<accession>A0ACC2P3D4</accession>
<gene>
    <name evidence="1" type="ORF">QAD02_013886</name>
</gene>
<organism evidence="1 2">
    <name type="scientific">Eretmocerus hayati</name>
    <dbReference type="NCBI Taxonomy" id="131215"/>
    <lineage>
        <taxon>Eukaryota</taxon>
        <taxon>Metazoa</taxon>
        <taxon>Ecdysozoa</taxon>
        <taxon>Arthropoda</taxon>
        <taxon>Hexapoda</taxon>
        <taxon>Insecta</taxon>
        <taxon>Pterygota</taxon>
        <taxon>Neoptera</taxon>
        <taxon>Endopterygota</taxon>
        <taxon>Hymenoptera</taxon>
        <taxon>Apocrita</taxon>
        <taxon>Proctotrupomorpha</taxon>
        <taxon>Chalcidoidea</taxon>
        <taxon>Aphelinidae</taxon>
        <taxon>Aphelininae</taxon>
        <taxon>Eretmocerus</taxon>
    </lineage>
</organism>
<name>A0ACC2P3D4_9HYME</name>
<protein>
    <submittedName>
        <fullName evidence="1">Uncharacterized protein</fullName>
    </submittedName>
</protein>